<reference evidence="1" key="1">
    <citation type="submission" date="2021-01" db="EMBL/GenBank/DDBJ databases">
        <authorList>
            <person name="Corre E."/>
            <person name="Pelletier E."/>
            <person name="Niang G."/>
            <person name="Scheremetjew M."/>
            <person name="Finn R."/>
            <person name="Kale V."/>
            <person name="Holt S."/>
            <person name="Cochrane G."/>
            <person name="Meng A."/>
            <person name="Brown T."/>
            <person name="Cohen L."/>
        </authorList>
    </citation>
    <scope>NUCLEOTIDE SEQUENCE</scope>
    <source>
        <strain evidence="1">SAG 11-48b</strain>
    </source>
</reference>
<dbReference type="Gene3D" id="1.20.190.10">
    <property type="entry name" value="Pesticidal crystal protein, N-terminal domain"/>
    <property type="match status" value="1"/>
</dbReference>
<name>A0A7S2VVB1_9CHLO</name>
<sequence length="570" mass="62609">MTVWGWLTETTNGPAFKSSSIKFLNNAFANDSHVLDLPTGMRVSLFVEAGVNTTGARTFISDVTPKDNGATMRRALVAADQTCGADVFGGGSDPMEMGFNVAVTLMGFVPGLGTLAAMAALMGQVLAPTPEIKAADVYACIEGFVTEAINTAIDTYDQEQVTMYMNALGEQWSTYLTSVKNAKEPLTAEDKAVIKTNFDAMLGNLANMKQRMINPHSRSGTLGNLVFYVTTLHLPYYKTKYDSWTTFYGGSEGSAQREQVISDMKSDLSAFQNALNLGVKEARDKFEGQLTGVEAPSSYCSGCSFCERSCKCCTYTFKFQYAPGVTYEATTGVTYDGYSREKEDLKNTVNAFHNALVTRKQSTSTINLAMINKDSVTWPGLIPKSNTPAIKYRLKTVFMGCFSNNYNCKQEMPAGHSFENYNISKIEVGGGGRVDLVRVTYRSRSGQELVQHWGNNDFGTIAIDTTTNVVTKLTYWSSKGPSDKIVDYQTKVEFVQKSGNKMSAGTEDQWGINEDFGPAYWGYYSMADDFSAWDGKVWLCGLTGESSHGDDEGKYVDMIAPTFCYMEAYT</sequence>
<dbReference type="InterPro" id="IPR036716">
    <property type="entry name" value="Pest_crys_N_sf"/>
</dbReference>
<dbReference type="GO" id="GO:0090729">
    <property type="term" value="F:toxin activity"/>
    <property type="evidence" value="ECO:0007669"/>
    <property type="project" value="InterPro"/>
</dbReference>
<dbReference type="SUPFAM" id="SSF56849">
    <property type="entry name" value="delta-Endotoxin (insectocide), N-terminal domain"/>
    <property type="match status" value="1"/>
</dbReference>
<protein>
    <submittedName>
        <fullName evidence="1">Uncharacterized protein</fullName>
    </submittedName>
</protein>
<proteinExistence type="predicted"/>
<gene>
    <name evidence="1" type="ORF">CCHL1392_LOCUS331</name>
</gene>
<accession>A0A7S2VVB1</accession>
<dbReference type="AlphaFoldDB" id="A0A7S2VVB1"/>
<dbReference type="EMBL" id="HBHD01000606">
    <property type="protein sequence ID" value="CAD9651229.1"/>
    <property type="molecule type" value="Transcribed_RNA"/>
</dbReference>
<evidence type="ECO:0000313" key="1">
    <source>
        <dbReference type="EMBL" id="CAD9651229.1"/>
    </source>
</evidence>
<organism evidence="1">
    <name type="scientific">Chlamydomonas chlamydogama</name>
    <dbReference type="NCBI Taxonomy" id="225041"/>
    <lineage>
        <taxon>Eukaryota</taxon>
        <taxon>Viridiplantae</taxon>
        <taxon>Chlorophyta</taxon>
        <taxon>core chlorophytes</taxon>
        <taxon>Chlorophyceae</taxon>
        <taxon>CS clade</taxon>
        <taxon>Chlamydomonadales</taxon>
        <taxon>Chlamydomonadaceae</taxon>
        <taxon>Chlamydomonas</taxon>
    </lineage>
</organism>